<name>A0A7W7T2T3_9PSEU</name>
<accession>A0A7W7T2T3</accession>
<dbReference type="Pfam" id="PF01408">
    <property type="entry name" value="GFO_IDH_MocA"/>
    <property type="match status" value="1"/>
</dbReference>
<dbReference type="Gene3D" id="3.30.360.10">
    <property type="entry name" value="Dihydrodipicolinate Reductase, domain 2"/>
    <property type="match status" value="1"/>
</dbReference>
<feature type="domain" description="Gfo/Idh/MocA-like oxidoreductase N-terminal" evidence="2">
    <location>
        <begin position="5"/>
        <end position="126"/>
    </location>
</feature>
<dbReference type="RefSeq" id="WP_184669010.1">
    <property type="nucleotide sequence ID" value="NZ_BAABAI010000001.1"/>
</dbReference>
<comment type="caution">
    <text evidence="4">The sequence shown here is derived from an EMBL/GenBank/DDBJ whole genome shotgun (WGS) entry which is preliminary data.</text>
</comment>
<keyword evidence="1" id="KW-0560">Oxidoreductase</keyword>
<evidence type="ECO:0000313" key="5">
    <source>
        <dbReference type="Proteomes" id="UP000542674"/>
    </source>
</evidence>
<dbReference type="PANTHER" id="PTHR43818">
    <property type="entry name" value="BCDNA.GH03377"/>
    <property type="match status" value="1"/>
</dbReference>
<evidence type="ECO:0000259" key="2">
    <source>
        <dbReference type="Pfam" id="PF01408"/>
    </source>
</evidence>
<dbReference type="InterPro" id="IPR036291">
    <property type="entry name" value="NAD(P)-bd_dom_sf"/>
</dbReference>
<dbReference type="EMBL" id="JACHJS010000001">
    <property type="protein sequence ID" value="MBB4965466.1"/>
    <property type="molecule type" value="Genomic_DNA"/>
</dbReference>
<organism evidence="4 5">
    <name type="scientific">Saccharothrix violaceirubra</name>
    <dbReference type="NCBI Taxonomy" id="413306"/>
    <lineage>
        <taxon>Bacteria</taxon>
        <taxon>Bacillati</taxon>
        <taxon>Actinomycetota</taxon>
        <taxon>Actinomycetes</taxon>
        <taxon>Pseudonocardiales</taxon>
        <taxon>Pseudonocardiaceae</taxon>
        <taxon>Saccharothrix</taxon>
    </lineage>
</organism>
<dbReference type="Gene3D" id="3.40.50.720">
    <property type="entry name" value="NAD(P)-binding Rossmann-like Domain"/>
    <property type="match status" value="1"/>
</dbReference>
<dbReference type="SUPFAM" id="SSF55347">
    <property type="entry name" value="Glyceraldehyde-3-phosphate dehydrogenase-like, C-terminal domain"/>
    <property type="match status" value="1"/>
</dbReference>
<sequence>MTERIRVGIVGANPDRSWAARAHVPALRALPEYELTAVGTSRQESADAAAHAFGARHAFADARALAESPDVDLVVVAVKVPAHRELVGIALDAGKHVHVEWPLARTTAEAEELAKAAADTGVHTSIGLQARFSPEIAHARTLIADGVLGTVTAATVYSSRFRGTTNAIPSFAAYVLDRENGAGTLEVAGGHTIDALEFLLGGVSTLSAHLATRRTEYVDAESGAPFTATAPDNVLLNATLATGVVASVHISDGRVTNAHTRFEISGTAGSLTIESHGPAGVGGVQLADLRLVGSEGGTPVVLRVEPDGLDLSNPAGNVARLYRALAADLRTGSRTTPDFAEGLRVHRLLDAVRASAADSPTAV</sequence>
<proteinExistence type="predicted"/>
<evidence type="ECO:0000256" key="1">
    <source>
        <dbReference type="ARBA" id="ARBA00023002"/>
    </source>
</evidence>
<keyword evidence="5" id="KW-1185">Reference proteome</keyword>
<dbReference type="GO" id="GO:0016491">
    <property type="term" value="F:oxidoreductase activity"/>
    <property type="evidence" value="ECO:0007669"/>
    <property type="project" value="UniProtKB-KW"/>
</dbReference>
<dbReference type="Proteomes" id="UP000542674">
    <property type="component" value="Unassembled WGS sequence"/>
</dbReference>
<dbReference type="InterPro" id="IPR055080">
    <property type="entry name" value="Gal80p-like_C"/>
</dbReference>
<reference evidence="4 5" key="1">
    <citation type="submission" date="2020-08" db="EMBL/GenBank/DDBJ databases">
        <title>Sequencing the genomes of 1000 actinobacteria strains.</title>
        <authorList>
            <person name="Klenk H.-P."/>
        </authorList>
    </citation>
    <scope>NUCLEOTIDE SEQUENCE [LARGE SCALE GENOMIC DNA]</scope>
    <source>
        <strain evidence="4 5">DSM 45084</strain>
    </source>
</reference>
<dbReference type="Pfam" id="PF22685">
    <property type="entry name" value="Gal80p_C-like"/>
    <property type="match status" value="1"/>
</dbReference>
<dbReference type="InterPro" id="IPR000683">
    <property type="entry name" value="Gfo/Idh/MocA-like_OxRdtase_N"/>
</dbReference>
<evidence type="ECO:0000259" key="3">
    <source>
        <dbReference type="Pfam" id="PF22685"/>
    </source>
</evidence>
<protein>
    <submittedName>
        <fullName evidence="4">Putative dehydrogenase</fullName>
    </submittedName>
</protein>
<dbReference type="AlphaFoldDB" id="A0A7W7T2T3"/>
<gene>
    <name evidence="4" type="ORF">F4559_002825</name>
</gene>
<dbReference type="InterPro" id="IPR050463">
    <property type="entry name" value="Gfo/Idh/MocA_oxidrdct_glycsds"/>
</dbReference>
<dbReference type="PANTHER" id="PTHR43818:SF11">
    <property type="entry name" value="BCDNA.GH03377"/>
    <property type="match status" value="1"/>
</dbReference>
<feature type="domain" description="Gal80p-like C-terminal" evidence="3">
    <location>
        <begin position="134"/>
        <end position="275"/>
    </location>
</feature>
<dbReference type="GO" id="GO:0000166">
    <property type="term" value="F:nucleotide binding"/>
    <property type="evidence" value="ECO:0007669"/>
    <property type="project" value="InterPro"/>
</dbReference>
<dbReference type="SUPFAM" id="SSF51735">
    <property type="entry name" value="NAD(P)-binding Rossmann-fold domains"/>
    <property type="match status" value="1"/>
</dbReference>
<evidence type="ECO:0000313" key="4">
    <source>
        <dbReference type="EMBL" id="MBB4965466.1"/>
    </source>
</evidence>